<dbReference type="Gene3D" id="1.10.3720.10">
    <property type="entry name" value="MetI-like"/>
    <property type="match status" value="1"/>
</dbReference>
<evidence type="ECO:0000256" key="6">
    <source>
        <dbReference type="ARBA" id="ARBA00023136"/>
    </source>
</evidence>
<keyword evidence="10" id="KW-1185">Reference proteome</keyword>
<dbReference type="GO" id="GO:0055085">
    <property type="term" value="P:transmembrane transport"/>
    <property type="evidence" value="ECO:0007669"/>
    <property type="project" value="InterPro"/>
</dbReference>
<dbReference type="Pfam" id="PF00528">
    <property type="entry name" value="BPD_transp_1"/>
    <property type="match status" value="1"/>
</dbReference>
<feature type="transmembrane region" description="Helical" evidence="7">
    <location>
        <begin position="135"/>
        <end position="159"/>
    </location>
</feature>
<evidence type="ECO:0000256" key="4">
    <source>
        <dbReference type="ARBA" id="ARBA00022692"/>
    </source>
</evidence>
<evidence type="ECO:0000259" key="8">
    <source>
        <dbReference type="PROSITE" id="PS50928"/>
    </source>
</evidence>
<evidence type="ECO:0000256" key="3">
    <source>
        <dbReference type="ARBA" id="ARBA00022475"/>
    </source>
</evidence>
<dbReference type="GO" id="GO:0005886">
    <property type="term" value="C:plasma membrane"/>
    <property type="evidence" value="ECO:0007669"/>
    <property type="project" value="UniProtKB-SubCell"/>
</dbReference>
<dbReference type="InterPro" id="IPR000515">
    <property type="entry name" value="MetI-like"/>
</dbReference>
<name>L0EB73_THECK</name>
<dbReference type="Proteomes" id="UP000010795">
    <property type="component" value="Chromosome"/>
</dbReference>
<sequence length="331" mass="37917">MLARIRAGGIYSTHLDAKRVNGLAYGQSTKWRKLLKFWPLYLMMLPTIVLLLINNYLPIAGLIIAFKNVNYVDGVFGSPWNGLNNFKFLFSTRDAWIITRNTLLYNAVFIASNIIVALIFALMLNELRSRWLPKFYQASMFFPFFLSMVVVSYLVFAFLSKGNGFVNNNLLPLFGMEPISWYQEPKYWPFILPLINIWKNAGYYTVFFVASMVTISHEYYEAAVIDGASKWQQAIRITLPQLMPLVTVLTLLQIGRIFYADFGLFYQVPLNSGAIYSTTNVIDTYVYRALLTLGDFGMSSAAAFYQSVVGFVLVFLSNYIVRKLDRENALF</sequence>
<gene>
    <name evidence="9" type="ordered locus">Theco_1361</name>
</gene>
<dbReference type="InterPro" id="IPR051393">
    <property type="entry name" value="ABC_transporter_permease"/>
</dbReference>
<proteinExistence type="inferred from homology"/>
<dbReference type="PANTHER" id="PTHR30193">
    <property type="entry name" value="ABC TRANSPORTER PERMEASE PROTEIN"/>
    <property type="match status" value="1"/>
</dbReference>
<feature type="transmembrane region" description="Helical" evidence="7">
    <location>
        <begin position="103"/>
        <end position="123"/>
    </location>
</feature>
<dbReference type="eggNOG" id="COG4209">
    <property type="taxonomic scope" value="Bacteria"/>
</dbReference>
<comment type="subcellular location">
    <subcellularLocation>
        <location evidence="1 7">Cell membrane</location>
        <topology evidence="1 7">Multi-pass membrane protein</topology>
    </subcellularLocation>
</comment>
<dbReference type="EMBL" id="CP003255">
    <property type="protein sequence ID" value="AGA57518.1"/>
    <property type="molecule type" value="Genomic_DNA"/>
</dbReference>
<evidence type="ECO:0000256" key="7">
    <source>
        <dbReference type="RuleBase" id="RU363032"/>
    </source>
</evidence>
<evidence type="ECO:0000313" key="9">
    <source>
        <dbReference type="EMBL" id="AGA57518.1"/>
    </source>
</evidence>
<dbReference type="CDD" id="cd06261">
    <property type="entry name" value="TM_PBP2"/>
    <property type="match status" value="1"/>
</dbReference>
<keyword evidence="4 7" id="KW-0812">Transmembrane</keyword>
<dbReference type="PANTHER" id="PTHR30193:SF44">
    <property type="entry name" value="LACTOSE TRANSPORT SYSTEM PERMEASE PROTEIN LACF"/>
    <property type="match status" value="1"/>
</dbReference>
<accession>L0EB73</accession>
<evidence type="ECO:0000256" key="1">
    <source>
        <dbReference type="ARBA" id="ARBA00004651"/>
    </source>
</evidence>
<protein>
    <submittedName>
        <fullName evidence="9">ABC-type polysaccharide transport system, permease component</fullName>
    </submittedName>
</protein>
<dbReference type="KEGG" id="tco:Theco_1361"/>
<evidence type="ECO:0000313" key="10">
    <source>
        <dbReference type="Proteomes" id="UP000010795"/>
    </source>
</evidence>
<dbReference type="AlphaFoldDB" id="L0EB73"/>
<dbReference type="HOGENOM" id="CLU_016047_0_1_9"/>
<feature type="transmembrane region" description="Helical" evidence="7">
    <location>
        <begin position="40"/>
        <end position="66"/>
    </location>
</feature>
<evidence type="ECO:0000256" key="5">
    <source>
        <dbReference type="ARBA" id="ARBA00022989"/>
    </source>
</evidence>
<dbReference type="PROSITE" id="PS50928">
    <property type="entry name" value="ABC_TM1"/>
    <property type="match status" value="1"/>
</dbReference>
<keyword evidence="6 7" id="KW-0472">Membrane</keyword>
<keyword evidence="5 7" id="KW-1133">Transmembrane helix</keyword>
<keyword evidence="3" id="KW-1003">Cell membrane</keyword>
<reference evidence="10" key="1">
    <citation type="submission" date="2012-01" db="EMBL/GenBank/DDBJ databases">
        <title>Complete sequence of chromosome of Thermobacillus composti KWC4.</title>
        <authorList>
            <person name="Lucas S."/>
            <person name="Han J."/>
            <person name="Lapidus A."/>
            <person name="Cheng J.-F."/>
            <person name="Goodwin L."/>
            <person name="Pitluck S."/>
            <person name="Peters L."/>
            <person name="Ovchinnikova G."/>
            <person name="Teshima H."/>
            <person name="Detter J.C."/>
            <person name="Han C."/>
            <person name="Tapia R."/>
            <person name="Land M."/>
            <person name="Hauser L."/>
            <person name="Kyrpides N."/>
            <person name="Ivanova N."/>
            <person name="Pagani I."/>
            <person name="Anderson I."/>
            <person name="Woyke T."/>
        </authorList>
    </citation>
    <scope>NUCLEOTIDE SEQUENCE [LARGE SCALE GENOMIC DNA]</scope>
    <source>
        <strain evidence="10">DSM 18247 / JCM 13945 / KWC4</strain>
    </source>
</reference>
<organism evidence="9 10">
    <name type="scientific">Thermobacillus composti (strain DSM 18247 / JCM 13945 / KWC4)</name>
    <dbReference type="NCBI Taxonomy" id="717605"/>
    <lineage>
        <taxon>Bacteria</taxon>
        <taxon>Bacillati</taxon>
        <taxon>Bacillota</taxon>
        <taxon>Bacilli</taxon>
        <taxon>Bacillales</taxon>
        <taxon>Paenibacillaceae</taxon>
        <taxon>Thermobacillus</taxon>
    </lineage>
</organism>
<dbReference type="SUPFAM" id="SSF161098">
    <property type="entry name" value="MetI-like"/>
    <property type="match status" value="1"/>
</dbReference>
<comment type="similarity">
    <text evidence="7">Belongs to the binding-protein-dependent transport system permease family.</text>
</comment>
<dbReference type="InterPro" id="IPR035906">
    <property type="entry name" value="MetI-like_sf"/>
</dbReference>
<feature type="transmembrane region" description="Helical" evidence="7">
    <location>
        <begin position="303"/>
        <end position="321"/>
    </location>
</feature>
<feature type="domain" description="ABC transmembrane type-1" evidence="8">
    <location>
        <begin position="99"/>
        <end position="317"/>
    </location>
</feature>
<evidence type="ECO:0000256" key="2">
    <source>
        <dbReference type="ARBA" id="ARBA00022448"/>
    </source>
</evidence>
<feature type="transmembrane region" description="Helical" evidence="7">
    <location>
        <begin position="241"/>
        <end position="259"/>
    </location>
</feature>
<dbReference type="STRING" id="717605.Theco_1361"/>
<keyword evidence="2 7" id="KW-0813">Transport</keyword>